<reference evidence="3" key="1">
    <citation type="submission" date="2016-09" db="EMBL/GenBank/DDBJ databases">
        <authorList>
            <person name="Lysoe E."/>
        </authorList>
    </citation>
    <scope>NUCLEOTIDE SEQUENCE [LARGE SCALE GENOMIC DNA]</scope>
    <source>
        <strain evidence="3">LJ96T</strain>
    </source>
</reference>
<evidence type="ECO:0000313" key="3">
    <source>
        <dbReference type="Proteomes" id="UP000182987"/>
    </source>
</evidence>
<dbReference type="OrthoDB" id="6057784at2"/>
<accession>A0A1L3EX25</accession>
<dbReference type="AlphaFoldDB" id="A0A1L3EX25"/>
<dbReference type="STRING" id="1440763.BJI69_18000"/>
<evidence type="ECO:0000256" key="1">
    <source>
        <dbReference type="SAM" id="MobiDB-lite"/>
    </source>
</evidence>
<dbReference type="Proteomes" id="UP000182987">
    <property type="component" value="Chromosome"/>
</dbReference>
<dbReference type="KEGG" id="lrz:BJI69_18000"/>
<gene>
    <name evidence="2" type="ORF">BJI69_18000</name>
</gene>
<protein>
    <submittedName>
        <fullName evidence="2">Uncharacterized protein</fullName>
    </submittedName>
</protein>
<feature type="compositionally biased region" description="Pro residues" evidence="1">
    <location>
        <begin position="235"/>
        <end position="245"/>
    </location>
</feature>
<keyword evidence="3" id="KW-1185">Reference proteome</keyword>
<dbReference type="EMBL" id="CP017480">
    <property type="protein sequence ID" value="APG05609.1"/>
    <property type="molecule type" value="Genomic_DNA"/>
</dbReference>
<proteinExistence type="predicted"/>
<organism evidence="2 3">
    <name type="scientific">Luteibacter rhizovicinus DSM 16549</name>
    <dbReference type="NCBI Taxonomy" id="1440763"/>
    <lineage>
        <taxon>Bacteria</taxon>
        <taxon>Pseudomonadati</taxon>
        <taxon>Pseudomonadota</taxon>
        <taxon>Gammaproteobacteria</taxon>
        <taxon>Lysobacterales</taxon>
        <taxon>Rhodanobacteraceae</taxon>
        <taxon>Luteibacter</taxon>
    </lineage>
</organism>
<feature type="compositionally biased region" description="Basic and acidic residues" evidence="1">
    <location>
        <begin position="213"/>
        <end position="223"/>
    </location>
</feature>
<sequence length="245" mass="27958">MDLYENTVIGSFLYGLGLEVGAQLGTSVLVSGVDLLQQTPLDQSLGDLLIKAPRYFRLIEFKRATNQEMKEHKKLADLAEILWCEERARELVATSFSIHHIVHIYHIEAAERRVEIHLSERPYLMEGRQHHCTIPELCRKTAATMLSPPDDPSPDLCAHYLRILRSLHEGPKKPTGGGAALLVAVREGIIEYAHLADLTDIWRTHEELIKLQARHERTRDHSTHIPPRKKERSEPTPPESPEQER</sequence>
<name>A0A1L3EX25_9GAMM</name>
<feature type="region of interest" description="Disordered" evidence="1">
    <location>
        <begin position="213"/>
        <end position="245"/>
    </location>
</feature>
<dbReference type="RefSeq" id="WP_052767187.1">
    <property type="nucleotide sequence ID" value="NZ_CP017480.1"/>
</dbReference>
<evidence type="ECO:0000313" key="2">
    <source>
        <dbReference type="EMBL" id="APG05609.1"/>
    </source>
</evidence>